<evidence type="ECO:0000256" key="4">
    <source>
        <dbReference type="ARBA" id="ARBA00022679"/>
    </source>
</evidence>
<dbReference type="PROSITE" id="PS00518">
    <property type="entry name" value="ZF_RING_1"/>
    <property type="match status" value="1"/>
</dbReference>
<protein>
    <recommendedName>
        <fullName evidence="17">TNF receptor-associated factor</fullName>
    </recommendedName>
</protein>
<evidence type="ECO:0000256" key="7">
    <source>
        <dbReference type="ARBA" id="ARBA00022771"/>
    </source>
</evidence>
<gene>
    <name evidence="16" type="ORF">XENTR_v90026868mg</name>
</gene>
<evidence type="ECO:0008006" key="17">
    <source>
        <dbReference type="Google" id="ProtNLM"/>
    </source>
</evidence>
<evidence type="ECO:0000256" key="6">
    <source>
        <dbReference type="ARBA" id="ARBA00022723"/>
    </source>
</evidence>
<reference evidence="16" key="1">
    <citation type="submission" date="2009-11" db="EMBL/GenBank/DDBJ databases">
        <authorList>
            <consortium name="US DOE Joint Genome Institute (JGI-PGF)"/>
            <person name="Ottilar R."/>
            <person name="Schmutz J."/>
            <person name="Salamov A."/>
            <person name="Cheng J.F."/>
            <person name="Lucas S."/>
            <person name="Pitluck S."/>
            <person name="Gundlach H."/>
            <person name="Guo Y."/>
            <person name="Haberer G."/>
            <person name="Nasrallah J."/>
            <person name="Mayer K.F.X."/>
            <person name="van de Peer Y."/>
            <person name="Weigel D."/>
            <person name="Grigoriev I.V."/>
        </authorList>
    </citation>
    <scope>NUCLEOTIDE SEQUENCE</scope>
    <source>
        <strain evidence="16">Nigerian</strain>
    </source>
</reference>
<keyword evidence="5" id="KW-0053">Apoptosis</keyword>
<dbReference type="InterPro" id="IPR002083">
    <property type="entry name" value="MATH/TRAF_dom"/>
</dbReference>
<dbReference type="SUPFAM" id="SSF49599">
    <property type="entry name" value="TRAF domain-like"/>
    <property type="match status" value="1"/>
</dbReference>
<dbReference type="InterPro" id="IPR017907">
    <property type="entry name" value="Znf_RING_CS"/>
</dbReference>
<evidence type="ECO:0000256" key="12">
    <source>
        <dbReference type="PROSITE-ProRule" id="PRU00175"/>
    </source>
</evidence>
<keyword evidence="8" id="KW-0833">Ubl conjugation pathway</keyword>
<dbReference type="Pfam" id="PF00097">
    <property type="entry name" value="zf-C3HC4"/>
    <property type="match status" value="1"/>
</dbReference>
<keyword evidence="2" id="KW-0963">Cytoplasm</keyword>
<keyword evidence="9" id="KW-0862">Zinc</keyword>
<evidence type="ECO:0000256" key="3">
    <source>
        <dbReference type="ARBA" id="ARBA00022499"/>
    </source>
</evidence>
<dbReference type="SMART" id="SM00061">
    <property type="entry name" value="MATH"/>
    <property type="match status" value="1"/>
</dbReference>
<evidence type="ECO:0000256" key="13">
    <source>
        <dbReference type="SAM" id="MobiDB-lite"/>
    </source>
</evidence>
<dbReference type="PANTHER" id="PTHR10131">
    <property type="entry name" value="TNF RECEPTOR ASSOCIATED FACTOR"/>
    <property type="match status" value="1"/>
</dbReference>
<dbReference type="Gene3D" id="3.30.40.10">
    <property type="entry name" value="Zinc/RING finger domain, C3HC4 (zinc finger)"/>
    <property type="match status" value="1"/>
</dbReference>
<dbReference type="FunFam" id="2.60.210.10:FF:000001">
    <property type="entry name" value="TNF receptor-associated factor"/>
    <property type="match status" value="1"/>
</dbReference>
<keyword evidence="4" id="KW-0808">Transferase</keyword>
<sequence>MNTRWTRTRGLNGGPRPVEPETARNSPTLYRNSQKACFSTIVSGAAILLLMEPPSSLCQSLYREGGCRGWAISGESRLIRSFVPGANDRIITTEPVVAPVSEVWMPRTMFKLEANLSSVPVENEFVFGYPTTICDVAPGEKYLCCSCKNVLKKAQQTLCGHRYCTPCLVWIVSRNHDLCPKCKAEDPTTLSDDSLLKEERVENLRCTLAMKDIVLNELEMRSACLEQTSYDGVFLWKISDLTNKSHDAVTGRAISLYSPAFYTAKYGYKVCLRIYLNGDGAGKGTHVSLFFTVMKGEYDALLPWPFKHKVTFVLVDHNNRDSVFDAFRPDVTSASFQRPINDMNVASGCPLFCPIAKLNSPKHAYIRENTLYIRCIIDTNS</sequence>
<reference evidence="16" key="3">
    <citation type="submission" date="2016-05" db="EMBL/GenBank/DDBJ databases">
        <title>WGS assembly of Xenopus tropicalis.</title>
        <authorList>
            <person name="Sessions A."/>
            <person name="Jenkins J."/>
            <person name="Mitros T."/>
            <person name="Lyons J.T."/>
            <person name="Dichmann D.S."/>
            <person name="Robert J."/>
            <person name="Harland R.M."/>
            <person name="Rokhsar D.S."/>
        </authorList>
    </citation>
    <scope>NUCLEOTIDE SEQUENCE</scope>
    <source>
        <strain evidence="16">Nigerian</strain>
    </source>
</reference>
<dbReference type="AlphaFoldDB" id="A0A1B8YA66"/>
<keyword evidence="11" id="KW-0175">Coiled coil</keyword>
<evidence type="ECO:0000313" key="16">
    <source>
        <dbReference type="EMBL" id="OCA19900.1"/>
    </source>
</evidence>
<dbReference type="GO" id="GO:0016740">
    <property type="term" value="F:transferase activity"/>
    <property type="evidence" value="ECO:0007669"/>
    <property type="project" value="UniProtKB-KW"/>
</dbReference>
<evidence type="ECO:0000256" key="10">
    <source>
        <dbReference type="ARBA" id="ARBA00022843"/>
    </source>
</evidence>
<evidence type="ECO:0000256" key="8">
    <source>
        <dbReference type="ARBA" id="ARBA00022786"/>
    </source>
</evidence>
<evidence type="ECO:0000256" key="2">
    <source>
        <dbReference type="ARBA" id="ARBA00022490"/>
    </source>
</evidence>
<dbReference type="InterPro" id="IPR018957">
    <property type="entry name" value="Znf_C3HC4_RING-type"/>
</dbReference>
<proteinExistence type="predicted"/>
<evidence type="ECO:0000259" key="14">
    <source>
        <dbReference type="PROSITE" id="PS50089"/>
    </source>
</evidence>
<keyword evidence="7 12" id="KW-0863">Zinc-finger</keyword>
<feature type="domain" description="MATH" evidence="15">
    <location>
        <begin position="231"/>
        <end position="377"/>
    </location>
</feature>
<evidence type="ECO:0000259" key="15">
    <source>
        <dbReference type="PROSITE" id="PS50144"/>
    </source>
</evidence>
<dbReference type="Gene3D" id="2.60.210.10">
    <property type="entry name" value="Apoptosis, Tumor Necrosis Factor Receptor Associated Protein 2, Chain A"/>
    <property type="match status" value="1"/>
</dbReference>
<comment type="subcellular location">
    <subcellularLocation>
        <location evidence="1">Cytoplasm</location>
    </subcellularLocation>
</comment>
<dbReference type="PROSITE" id="PS50089">
    <property type="entry name" value="ZF_RING_2"/>
    <property type="match status" value="1"/>
</dbReference>
<dbReference type="EMBL" id="KV460362">
    <property type="protein sequence ID" value="OCA19900.1"/>
    <property type="molecule type" value="Genomic_DNA"/>
</dbReference>
<dbReference type="InterPro" id="IPR008974">
    <property type="entry name" value="TRAF-like"/>
</dbReference>
<dbReference type="PANTHER" id="PTHR10131:SF96">
    <property type="entry name" value="TNF RECEPTOR-ASSOCIATED FACTOR 1"/>
    <property type="match status" value="1"/>
</dbReference>
<name>A0A1B8YA66_XENTR</name>
<organism evidence="16">
    <name type="scientific">Xenopus tropicalis</name>
    <name type="common">Western clawed frog</name>
    <name type="synonym">Silurana tropicalis</name>
    <dbReference type="NCBI Taxonomy" id="8364"/>
    <lineage>
        <taxon>Eukaryota</taxon>
        <taxon>Metazoa</taxon>
        <taxon>Chordata</taxon>
        <taxon>Craniata</taxon>
        <taxon>Vertebrata</taxon>
        <taxon>Euteleostomi</taxon>
        <taxon>Amphibia</taxon>
        <taxon>Batrachia</taxon>
        <taxon>Anura</taxon>
        <taxon>Pipoidea</taxon>
        <taxon>Pipidae</taxon>
        <taxon>Xenopodinae</taxon>
        <taxon>Xenopus</taxon>
        <taxon>Silurana</taxon>
    </lineage>
</organism>
<keyword evidence="3" id="KW-1017">Isopeptide bond</keyword>
<feature type="domain" description="RING-type" evidence="14">
    <location>
        <begin position="144"/>
        <end position="183"/>
    </location>
</feature>
<accession>A0A1B8YA66</accession>
<dbReference type="GO" id="GO:0006915">
    <property type="term" value="P:apoptotic process"/>
    <property type="evidence" value="ECO:0007669"/>
    <property type="project" value="UniProtKB-KW"/>
</dbReference>
<evidence type="ECO:0000256" key="1">
    <source>
        <dbReference type="ARBA" id="ARBA00004496"/>
    </source>
</evidence>
<evidence type="ECO:0000256" key="9">
    <source>
        <dbReference type="ARBA" id="ARBA00022833"/>
    </source>
</evidence>
<keyword evidence="10" id="KW-0832">Ubl conjugation</keyword>
<dbReference type="Pfam" id="PF21355">
    <property type="entry name" value="TRAF-mep_MATH"/>
    <property type="match status" value="1"/>
</dbReference>
<dbReference type="InterPro" id="IPR049342">
    <property type="entry name" value="TRAF1-6_MATH_dom"/>
</dbReference>
<feature type="region of interest" description="Disordered" evidence="13">
    <location>
        <begin position="1"/>
        <end position="26"/>
    </location>
</feature>
<dbReference type="InterPro" id="IPR001841">
    <property type="entry name" value="Znf_RING"/>
</dbReference>
<dbReference type="InterPro" id="IPR013083">
    <property type="entry name" value="Znf_RING/FYVE/PHD"/>
</dbReference>
<dbReference type="SUPFAM" id="SSF57850">
    <property type="entry name" value="RING/U-box"/>
    <property type="match status" value="1"/>
</dbReference>
<dbReference type="PROSITE" id="PS50144">
    <property type="entry name" value="MATH"/>
    <property type="match status" value="1"/>
</dbReference>
<evidence type="ECO:0000256" key="11">
    <source>
        <dbReference type="ARBA" id="ARBA00023054"/>
    </source>
</evidence>
<keyword evidence="6" id="KW-0479">Metal-binding</keyword>
<dbReference type="GO" id="GO:0005737">
    <property type="term" value="C:cytoplasm"/>
    <property type="evidence" value="ECO:0007669"/>
    <property type="project" value="UniProtKB-SubCell"/>
</dbReference>
<dbReference type="GO" id="GO:0008270">
    <property type="term" value="F:zinc ion binding"/>
    <property type="evidence" value="ECO:0007669"/>
    <property type="project" value="UniProtKB-KW"/>
</dbReference>
<reference evidence="16" key="2">
    <citation type="journal article" date="2010" name="Science">
        <title>The genome of the Western clawed frog Xenopus tropicalis.</title>
        <authorList>
            <person name="Hellsten U."/>
            <person name="Harland R.M."/>
            <person name="Gilchrist M.J."/>
            <person name="Hendrix D."/>
            <person name="Jurka J."/>
            <person name="Kapitonov V."/>
            <person name="Ovcharenko I."/>
            <person name="Putnam N.H."/>
            <person name="Shu S."/>
            <person name="Taher L."/>
            <person name="Blitz I.L."/>
            <person name="Blumberg B."/>
            <person name="Dichmann D.S."/>
            <person name="Dubchak I."/>
            <person name="Amaya E."/>
            <person name="Detter J.C."/>
            <person name="Fletcher R."/>
            <person name="Gerhard D.S."/>
            <person name="Goodstein D."/>
            <person name="Graves T."/>
            <person name="Grigoriev I.V."/>
            <person name="Grimwood J."/>
            <person name="Kawashima T."/>
            <person name="Lindquist E."/>
            <person name="Lucas S.M."/>
            <person name="Mead P.E."/>
            <person name="Mitros T."/>
            <person name="Ogino H."/>
            <person name="Ohta Y."/>
            <person name="Poliakov A.V."/>
            <person name="Pollet N."/>
            <person name="Robert J."/>
            <person name="Salamov A."/>
            <person name="Sater A.K."/>
            <person name="Schmutz J."/>
            <person name="Terry A."/>
            <person name="Vize P.D."/>
            <person name="Warren W.C."/>
            <person name="Wells D."/>
            <person name="Wills A."/>
            <person name="Wilson R.K."/>
            <person name="Zimmerman L.B."/>
            <person name="Zorn A.M."/>
            <person name="Grainger R."/>
            <person name="Grammer T."/>
            <person name="Khokha M.K."/>
            <person name="Richardson P.M."/>
            <person name="Rokhsar D.S."/>
        </authorList>
    </citation>
    <scope>NUCLEOTIDE SEQUENCE [LARGE SCALE GENOMIC DNA]</scope>
    <source>
        <strain evidence="16">Nigerian</strain>
    </source>
</reference>
<evidence type="ECO:0000256" key="5">
    <source>
        <dbReference type="ARBA" id="ARBA00022703"/>
    </source>
</evidence>